<protein>
    <recommendedName>
        <fullName evidence="6">Mechanosensitive ion channel MscS domain-containing protein</fullName>
    </recommendedName>
</protein>
<keyword evidence="4 5" id="KW-0472">Membrane</keyword>
<accession>A0ABN3UN51</accession>
<dbReference type="Gene3D" id="2.30.30.60">
    <property type="match status" value="1"/>
</dbReference>
<dbReference type="SUPFAM" id="SSF50182">
    <property type="entry name" value="Sm-like ribonucleoproteins"/>
    <property type="match status" value="1"/>
</dbReference>
<dbReference type="InterPro" id="IPR023408">
    <property type="entry name" value="MscS_beta-dom_sf"/>
</dbReference>
<feature type="domain" description="Mechanosensitive ion channel MscS" evidence="6">
    <location>
        <begin position="187"/>
        <end position="251"/>
    </location>
</feature>
<feature type="transmembrane region" description="Helical" evidence="5">
    <location>
        <begin position="137"/>
        <end position="158"/>
    </location>
</feature>
<name>A0ABN3UN51_9ACTN</name>
<evidence type="ECO:0000259" key="6">
    <source>
        <dbReference type="Pfam" id="PF00924"/>
    </source>
</evidence>
<comment type="subcellular location">
    <subcellularLocation>
        <location evidence="1">Membrane</location>
    </subcellularLocation>
</comment>
<evidence type="ECO:0000256" key="3">
    <source>
        <dbReference type="ARBA" id="ARBA00022989"/>
    </source>
</evidence>
<gene>
    <name evidence="7" type="ORF">GCM10010439_62200</name>
</gene>
<dbReference type="PANTHER" id="PTHR30566">
    <property type="entry name" value="YNAI-RELATED MECHANOSENSITIVE ION CHANNEL"/>
    <property type="match status" value="1"/>
</dbReference>
<evidence type="ECO:0000256" key="1">
    <source>
        <dbReference type="ARBA" id="ARBA00004370"/>
    </source>
</evidence>
<reference evidence="7 8" key="1">
    <citation type="journal article" date="2019" name="Int. J. Syst. Evol. Microbiol.">
        <title>The Global Catalogue of Microorganisms (GCM) 10K type strain sequencing project: providing services to taxonomists for standard genome sequencing and annotation.</title>
        <authorList>
            <consortium name="The Broad Institute Genomics Platform"/>
            <consortium name="The Broad Institute Genome Sequencing Center for Infectious Disease"/>
            <person name="Wu L."/>
            <person name="Ma J."/>
        </authorList>
    </citation>
    <scope>NUCLEOTIDE SEQUENCE [LARGE SCALE GENOMIC DNA]</scope>
    <source>
        <strain evidence="7 8">JCM 8201</strain>
    </source>
</reference>
<proteinExistence type="predicted"/>
<evidence type="ECO:0000256" key="2">
    <source>
        <dbReference type="ARBA" id="ARBA00022692"/>
    </source>
</evidence>
<feature type="transmembrane region" description="Helical" evidence="5">
    <location>
        <begin position="6"/>
        <end position="26"/>
    </location>
</feature>
<keyword evidence="3 5" id="KW-1133">Transmembrane helix</keyword>
<sequence>MIGPPLALTIVLVAIGLVLVSGRVLGRRLERRMPQMSRLVSQTTVPGVFVTGSLTSRATLKTMRVDTEDGTVSLSAHLFGDAARAVDHSILLVLIASMAWLVIRIVHAVMRAVVSGVEDSRGFASTRAKRARTQVMLVNRVVTAVAVVIALGWMLFTFDAVRGIGAGVLASAGLIGIIAGVAAQKAIGNLFSGVILAFGDALHVDDVIVVDGYWGKVEDLTLNTVVVQVWDGRRLILPVSYFTERTYENWTIRNEAIIGTVLLRVDWTVPVADLRARFSEFVQAHPLWDGEMWNLAVTDVQENGLIEVRAAMSAADGSASWDLRCDVREHLVSWIRENHPDSLPRMRTGFLPEFV</sequence>
<evidence type="ECO:0000313" key="7">
    <source>
        <dbReference type="EMBL" id="GAA2736028.1"/>
    </source>
</evidence>
<dbReference type="Pfam" id="PF00924">
    <property type="entry name" value="MS_channel_2nd"/>
    <property type="match status" value="1"/>
</dbReference>
<feature type="transmembrane region" description="Helical" evidence="5">
    <location>
        <begin position="164"/>
        <end position="183"/>
    </location>
</feature>
<dbReference type="Gene3D" id="1.10.287.1260">
    <property type="match status" value="1"/>
</dbReference>
<dbReference type="EMBL" id="BAAATZ010000031">
    <property type="protein sequence ID" value="GAA2736028.1"/>
    <property type="molecule type" value="Genomic_DNA"/>
</dbReference>
<dbReference type="PANTHER" id="PTHR30566:SF25">
    <property type="entry name" value="INNER MEMBRANE PROTEIN"/>
    <property type="match status" value="1"/>
</dbReference>
<dbReference type="RefSeq" id="WP_344455863.1">
    <property type="nucleotide sequence ID" value="NZ_BAAATZ010000031.1"/>
</dbReference>
<keyword evidence="8" id="KW-1185">Reference proteome</keyword>
<evidence type="ECO:0000256" key="5">
    <source>
        <dbReference type="SAM" id="Phobius"/>
    </source>
</evidence>
<dbReference type="Proteomes" id="UP001501842">
    <property type="component" value="Unassembled WGS sequence"/>
</dbReference>
<dbReference type="InterPro" id="IPR006685">
    <property type="entry name" value="MscS_channel_2nd"/>
</dbReference>
<dbReference type="InterPro" id="IPR010920">
    <property type="entry name" value="LSM_dom_sf"/>
</dbReference>
<evidence type="ECO:0000256" key="4">
    <source>
        <dbReference type="ARBA" id="ARBA00023136"/>
    </source>
</evidence>
<organism evidence="7 8">
    <name type="scientific">Actinocorallia aurantiaca</name>
    <dbReference type="NCBI Taxonomy" id="46204"/>
    <lineage>
        <taxon>Bacteria</taxon>
        <taxon>Bacillati</taxon>
        <taxon>Actinomycetota</taxon>
        <taxon>Actinomycetes</taxon>
        <taxon>Streptosporangiales</taxon>
        <taxon>Thermomonosporaceae</taxon>
        <taxon>Actinocorallia</taxon>
    </lineage>
</organism>
<keyword evidence="2 5" id="KW-0812">Transmembrane</keyword>
<evidence type="ECO:0000313" key="8">
    <source>
        <dbReference type="Proteomes" id="UP001501842"/>
    </source>
</evidence>
<comment type="caution">
    <text evidence="7">The sequence shown here is derived from an EMBL/GenBank/DDBJ whole genome shotgun (WGS) entry which is preliminary data.</text>
</comment>